<keyword evidence="4" id="KW-0813">Transport</keyword>
<keyword evidence="10" id="KW-1185">Reference proteome</keyword>
<name>A0A1Y2F6X8_9FUNG</name>
<keyword evidence="6" id="KW-0333">Golgi apparatus</keyword>
<sequence length="534" mass="61373">MNIDIQNLVERTTSNIPLIKEVYAEFDKNILDIKNDLNSIIIFDSNHLDELINELIFNQGTLINLTEEERDRWSFKKDTEDFLKNSRELVVSSIYKLNDEIKSILVDYSKQYASDTKEKKNLIDQSIFLGKIAGGLLENSQYLKTMLLDYSENTDKNRNIISYMPNPTSNSFEQYQNIHKVMEQTKLESYNPWISWVISKYCESISSNIKNEDWNNVTKFKNLWEVNKHNKNTGDDVLLPTQMSSYILESLFMVSKEMNKINGCFINKNLTSKLLDQLAANTIKLYNEFIDQYDMNNISEEGKLQLYSDMRFFVKIFEGYWNTYKCDEQNNLFKQLIRRIISSIDPINFAFFEKNINSNIDGYYYRINILLGTLLIFNQSSTERLSINMEHVNTISLAPQCQRFSIFPVINISNNENFNEKNNIIIGSDLKSQPKNNNSSSGSKGGGYASKERPKIQILKNISTANTSENTSKNNSANASTTNLKSSINSTGSNLISTLSSSVTDNANSWAQSLTSSFFGWASPDITKRNQNKK</sequence>
<dbReference type="GO" id="GO:0017119">
    <property type="term" value="C:Golgi transport complex"/>
    <property type="evidence" value="ECO:0007669"/>
    <property type="project" value="InterPro"/>
</dbReference>
<evidence type="ECO:0000313" key="10">
    <source>
        <dbReference type="Proteomes" id="UP000193920"/>
    </source>
</evidence>
<evidence type="ECO:0000256" key="3">
    <source>
        <dbReference type="ARBA" id="ARBA00020978"/>
    </source>
</evidence>
<keyword evidence="7" id="KW-0472">Membrane</keyword>
<evidence type="ECO:0000256" key="4">
    <source>
        <dbReference type="ARBA" id="ARBA00022448"/>
    </source>
</evidence>
<dbReference type="OrthoDB" id="46189at2759"/>
<dbReference type="AlphaFoldDB" id="A0A1Y2F6X8"/>
<organism evidence="9 10">
    <name type="scientific">Neocallimastix californiae</name>
    <dbReference type="NCBI Taxonomy" id="1754190"/>
    <lineage>
        <taxon>Eukaryota</taxon>
        <taxon>Fungi</taxon>
        <taxon>Fungi incertae sedis</taxon>
        <taxon>Chytridiomycota</taxon>
        <taxon>Chytridiomycota incertae sedis</taxon>
        <taxon>Neocallimastigomycetes</taxon>
        <taxon>Neocallimastigales</taxon>
        <taxon>Neocallimastigaceae</taxon>
        <taxon>Neocallimastix</taxon>
    </lineage>
</organism>
<comment type="subcellular location">
    <subcellularLocation>
        <location evidence="1">Golgi apparatus membrane</location>
        <topology evidence="1">Peripheral membrane protein</topology>
    </subcellularLocation>
</comment>
<gene>
    <name evidence="9" type="ORF">LY90DRAFT_500632</name>
</gene>
<proteinExistence type="inferred from homology"/>
<dbReference type="PANTHER" id="PTHR31658:SF0">
    <property type="entry name" value="CONSERVED OLIGOMERIC GOLGI COMPLEX SUBUNIT 1"/>
    <property type="match status" value="1"/>
</dbReference>
<accession>A0A1Y2F6X8</accession>
<dbReference type="STRING" id="1754190.A0A1Y2F6X8"/>
<evidence type="ECO:0000256" key="6">
    <source>
        <dbReference type="ARBA" id="ARBA00023034"/>
    </source>
</evidence>
<keyword evidence="5" id="KW-0653">Protein transport</keyword>
<dbReference type="Proteomes" id="UP000193920">
    <property type="component" value="Unassembled WGS sequence"/>
</dbReference>
<comment type="caution">
    <text evidence="9">The sequence shown here is derived from an EMBL/GenBank/DDBJ whole genome shotgun (WGS) entry which is preliminary data.</text>
</comment>
<dbReference type="PANTHER" id="PTHR31658">
    <property type="entry name" value="CONSERVED OLIGOMERIC GOLGI COMPLEX SUBUNIT 1"/>
    <property type="match status" value="1"/>
</dbReference>
<comment type="similarity">
    <text evidence="2">Belongs to the COG1 family.</text>
</comment>
<evidence type="ECO:0000256" key="7">
    <source>
        <dbReference type="ARBA" id="ARBA00023136"/>
    </source>
</evidence>
<reference evidence="9 10" key="1">
    <citation type="submission" date="2016-08" db="EMBL/GenBank/DDBJ databases">
        <title>A Parts List for Fungal Cellulosomes Revealed by Comparative Genomics.</title>
        <authorList>
            <consortium name="DOE Joint Genome Institute"/>
            <person name="Haitjema C.H."/>
            <person name="Gilmore S.P."/>
            <person name="Henske J.K."/>
            <person name="Solomon K.V."/>
            <person name="De Groot R."/>
            <person name="Kuo A."/>
            <person name="Mondo S.J."/>
            <person name="Salamov A.A."/>
            <person name="Labutti K."/>
            <person name="Zhao Z."/>
            <person name="Chiniquy J."/>
            <person name="Barry K."/>
            <person name="Brewer H.M."/>
            <person name="Purvine S.O."/>
            <person name="Wright A.T."/>
            <person name="Boxma B."/>
            <person name="Van Alen T."/>
            <person name="Hackstein J.H."/>
            <person name="Baker S.E."/>
            <person name="Grigoriev I.V."/>
            <person name="O'Malley M.A."/>
        </authorList>
    </citation>
    <scope>NUCLEOTIDE SEQUENCE [LARGE SCALE GENOMIC DNA]</scope>
    <source>
        <strain evidence="9 10">G1</strain>
    </source>
</reference>
<evidence type="ECO:0000256" key="5">
    <source>
        <dbReference type="ARBA" id="ARBA00022927"/>
    </source>
</evidence>
<evidence type="ECO:0000256" key="1">
    <source>
        <dbReference type="ARBA" id="ARBA00004395"/>
    </source>
</evidence>
<protein>
    <recommendedName>
        <fullName evidence="3">Conserved oligomeric Golgi complex subunit 1</fullName>
    </recommendedName>
</protein>
<evidence type="ECO:0000256" key="2">
    <source>
        <dbReference type="ARBA" id="ARBA00006653"/>
    </source>
</evidence>
<dbReference type="GO" id="GO:0000139">
    <property type="term" value="C:Golgi membrane"/>
    <property type="evidence" value="ECO:0007669"/>
    <property type="project" value="UniProtKB-SubCell"/>
</dbReference>
<dbReference type="GO" id="GO:0006891">
    <property type="term" value="P:intra-Golgi vesicle-mediated transport"/>
    <property type="evidence" value="ECO:0007669"/>
    <property type="project" value="InterPro"/>
</dbReference>
<feature type="region of interest" description="Disordered" evidence="8">
    <location>
        <begin position="429"/>
        <end position="450"/>
    </location>
</feature>
<feature type="region of interest" description="Disordered" evidence="8">
    <location>
        <begin position="465"/>
        <end position="487"/>
    </location>
</feature>
<dbReference type="GO" id="GO:0015031">
    <property type="term" value="P:protein transport"/>
    <property type="evidence" value="ECO:0007669"/>
    <property type="project" value="UniProtKB-KW"/>
</dbReference>
<dbReference type="InterPro" id="IPR033370">
    <property type="entry name" value="COG1"/>
</dbReference>
<evidence type="ECO:0000313" key="9">
    <source>
        <dbReference type="EMBL" id="ORY79619.1"/>
    </source>
</evidence>
<dbReference type="EMBL" id="MCOG01000014">
    <property type="protein sequence ID" value="ORY79619.1"/>
    <property type="molecule type" value="Genomic_DNA"/>
</dbReference>
<evidence type="ECO:0000256" key="8">
    <source>
        <dbReference type="SAM" id="MobiDB-lite"/>
    </source>
</evidence>